<protein>
    <recommendedName>
        <fullName evidence="3">Salivary glue protein Sgs-5</fullName>
    </recommendedName>
</protein>
<dbReference type="Gene3D" id="3.30.60.30">
    <property type="match status" value="1"/>
</dbReference>
<proteinExistence type="predicted"/>
<reference evidence="2" key="2">
    <citation type="submission" date="2025-08" db="UniProtKB">
        <authorList>
            <consortium name="RefSeq"/>
        </authorList>
    </citation>
    <scope>IDENTIFICATION</scope>
    <source>
        <strain evidence="2">MV-25-SWS-2005</strain>
        <tissue evidence="2">Whole body</tissue>
    </source>
</reference>
<accession>A0A6I8V5K4</accession>
<name>A0A6I8V5K4_DROPS</name>
<dbReference type="Proteomes" id="UP000001819">
    <property type="component" value="Chromosome 2"/>
</dbReference>
<dbReference type="KEGG" id="dpo:13036328"/>
<organism evidence="1 2">
    <name type="scientific">Drosophila pseudoobscura pseudoobscura</name>
    <name type="common">Fruit fly</name>
    <dbReference type="NCBI Taxonomy" id="46245"/>
    <lineage>
        <taxon>Eukaryota</taxon>
        <taxon>Metazoa</taxon>
        <taxon>Ecdysozoa</taxon>
        <taxon>Arthropoda</taxon>
        <taxon>Hexapoda</taxon>
        <taxon>Insecta</taxon>
        <taxon>Pterygota</taxon>
        <taxon>Neoptera</taxon>
        <taxon>Endopterygota</taxon>
        <taxon>Diptera</taxon>
        <taxon>Brachycera</taxon>
        <taxon>Muscomorpha</taxon>
        <taxon>Ephydroidea</taxon>
        <taxon>Drosophilidae</taxon>
        <taxon>Drosophila</taxon>
        <taxon>Sophophora</taxon>
    </lineage>
</organism>
<gene>
    <name evidence="2" type="primary">LOC13036328</name>
</gene>
<evidence type="ECO:0000313" key="1">
    <source>
        <dbReference type="Proteomes" id="UP000001819"/>
    </source>
</evidence>
<dbReference type="RefSeq" id="XP_003736436.3">
    <property type="nucleotide sequence ID" value="XM_003736388.3"/>
</dbReference>
<dbReference type="InParanoid" id="A0A6I8V5K4"/>
<dbReference type="AlphaFoldDB" id="A0A6I8V5K4"/>
<keyword evidence="1" id="KW-1185">Reference proteome</keyword>
<evidence type="ECO:0000313" key="2">
    <source>
        <dbReference type="RefSeq" id="XP_003736436.3"/>
    </source>
</evidence>
<sequence length="161" mass="18057">MDSSIREITQFTVFMDIYKLSFLIAILGGFLQLSSGQTRDCSGACTLQARCNPYHKDLFWAVVGGVCRVFQNGCFFGSANCQRANQCLRPMVATSPENCKEYCPQRCPLAGERVCGWFAYIDVNGVNRDRSMSFRNRCLLDHYAYRNGIAYIGEPSVVSCP</sequence>
<evidence type="ECO:0008006" key="3">
    <source>
        <dbReference type="Google" id="ProtNLM"/>
    </source>
</evidence>
<reference evidence="1" key="1">
    <citation type="submission" date="2024-06" db="UniProtKB">
        <authorList>
            <consortium name="RefSeq"/>
        </authorList>
    </citation>
    <scope>NUCLEOTIDE SEQUENCE [LARGE SCALE GENOMIC DNA]</scope>
    <source>
        <strain evidence="1">MV2-25</strain>
    </source>
</reference>